<feature type="transmembrane region" description="Helical" evidence="6">
    <location>
        <begin position="12"/>
        <end position="29"/>
    </location>
</feature>
<dbReference type="SUPFAM" id="SSF56281">
    <property type="entry name" value="Metallo-hydrolase/oxidoreductase"/>
    <property type="match status" value="1"/>
</dbReference>
<comment type="subcellular location">
    <subcellularLocation>
        <location evidence="1">Cell membrane</location>
        <topology evidence="1">Multi-pass membrane protein</topology>
    </subcellularLocation>
</comment>
<reference evidence="8 9" key="1">
    <citation type="submission" date="2018-11" db="EMBL/GenBank/DDBJ databases">
        <title>Rhodococcus spongicola sp. nov. and Rhodococcus xishaensis sp. nov. from marine sponges.</title>
        <authorList>
            <person name="Li L."/>
            <person name="Lin H.W."/>
        </authorList>
    </citation>
    <scope>NUCLEOTIDE SEQUENCE [LARGE SCALE GENOMIC DNA]</scope>
    <source>
        <strain evidence="8 9">LHW51113</strain>
    </source>
</reference>
<feature type="transmembrane region" description="Helical" evidence="6">
    <location>
        <begin position="284"/>
        <end position="303"/>
    </location>
</feature>
<dbReference type="InterPro" id="IPR001279">
    <property type="entry name" value="Metallo-B-lactamas"/>
</dbReference>
<dbReference type="EMBL" id="RKLO01000001">
    <property type="protein sequence ID" value="RVW05526.1"/>
    <property type="molecule type" value="Genomic_DNA"/>
</dbReference>
<dbReference type="RefSeq" id="WP_127951048.1">
    <property type="nucleotide sequence ID" value="NZ_RKLO01000001.1"/>
</dbReference>
<feature type="domain" description="Metallo-beta-lactamase" evidence="7">
    <location>
        <begin position="543"/>
        <end position="742"/>
    </location>
</feature>
<feature type="transmembrane region" description="Helical" evidence="6">
    <location>
        <begin position="309"/>
        <end position="325"/>
    </location>
</feature>
<dbReference type="PANTHER" id="PTHR30619:SF1">
    <property type="entry name" value="RECOMBINATION PROTEIN 2"/>
    <property type="match status" value="1"/>
</dbReference>
<evidence type="ECO:0000259" key="7">
    <source>
        <dbReference type="SMART" id="SM00849"/>
    </source>
</evidence>
<feature type="transmembrane region" description="Helical" evidence="6">
    <location>
        <begin position="442"/>
        <end position="462"/>
    </location>
</feature>
<comment type="caution">
    <text evidence="8">The sequence shown here is derived from an EMBL/GenBank/DDBJ whole genome shotgun (WGS) entry which is preliminary data.</text>
</comment>
<evidence type="ECO:0000256" key="3">
    <source>
        <dbReference type="ARBA" id="ARBA00022692"/>
    </source>
</evidence>
<accession>A0A3S3BNN2</accession>
<dbReference type="Pfam" id="PF03772">
    <property type="entry name" value="Competence"/>
    <property type="match status" value="1"/>
</dbReference>
<dbReference type="PANTHER" id="PTHR30619">
    <property type="entry name" value="DNA INTERNALIZATION/COMPETENCE PROTEIN COMEC/REC2"/>
    <property type="match status" value="1"/>
</dbReference>
<dbReference type="Proteomes" id="UP000283479">
    <property type="component" value="Unassembled WGS sequence"/>
</dbReference>
<feature type="transmembrane region" description="Helical" evidence="6">
    <location>
        <begin position="332"/>
        <end position="350"/>
    </location>
</feature>
<dbReference type="SMART" id="SM00849">
    <property type="entry name" value="Lactamase_B"/>
    <property type="match status" value="1"/>
</dbReference>
<keyword evidence="5 6" id="KW-0472">Membrane</keyword>
<keyword evidence="2" id="KW-1003">Cell membrane</keyword>
<keyword evidence="4 6" id="KW-1133">Transmembrane helix</keyword>
<gene>
    <name evidence="8" type="ORF">EGT50_02815</name>
</gene>
<feature type="transmembrane region" description="Helical" evidence="6">
    <location>
        <begin position="356"/>
        <end position="374"/>
    </location>
</feature>
<feature type="transmembrane region" description="Helical" evidence="6">
    <location>
        <begin position="252"/>
        <end position="277"/>
    </location>
</feature>
<feature type="transmembrane region" description="Helical" evidence="6">
    <location>
        <begin position="507"/>
        <end position="526"/>
    </location>
</feature>
<evidence type="ECO:0000256" key="2">
    <source>
        <dbReference type="ARBA" id="ARBA00022475"/>
    </source>
</evidence>
<feature type="transmembrane region" description="Helical" evidence="6">
    <location>
        <begin position="413"/>
        <end position="435"/>
    </location>
</feature>
<evidence type="ECO:0000256" key="4">
    <source>
        <dbReference type="ARBA" id="ARBA00022989"/>
    </source>
</evidence>
<dbReference type="InterPro" id="IPR025405">
    <property type="entry name" value="DUF4131"/>
</dbReference>
<feature type="transmembrane region" description="Helical" evidence="6">
    <location>
        <begin position="482"/>
        <end position="500"/>
    </location>
</feature>
<keyword evidence="3 6" id="KW-0812">Transmembrane</keyword>
<dbReference type="InterPro" id="IPR004477">
    <property type="entry name" value="ComEC_N"/>
</dbReference>
<feature type="transmembrane region" description="Helical" evidence="6">
    <location>
        <begin position="35"/>
        <end position="54"/>
    </location>
</feature>
<evidence type="ECO:0000256" key="5">
    <source>
        <dbReference type="ARBA" id="ARBA00023136"/>
    </source>
</evidence>
<evidence type="ECO:0000256" key="1">
    <source>
        <dbReference type="ARBA" id="ARBA00004651"/>
    </source>
</evidence>
<evidence type="ECO:0000256" key="6">
    <source>
        <dbReference type="SAM" id="Phobius"/>
    </source>
</evidence>
<evidence type="ECO:0000313" key="8">
    <source>
        <dbReference type="EMBL" id="RVW05526.1"/>
    </source>
</evidence>
<proteinExistence type="predicted"/>
<dbReference type="CDD" id="cd07731">
    <property type="entry name" value="ComA-like_MBL-fold"/>
    <property type="match status" value="1"/>
</dbReference>
<feature type="transmembrane region" description="Helical" evidence="6">
    <location>
        <begin position="386"/>
        <end position="407"/>
    </location>
</feature>
<dbReference type="InterPro" id="IPR052159">
    <property type="entry name" value="Competence_DNA_uptake"/>
</dbReference>
<dbReference type="AlphaFoldDB" id="A0A3S3BNN2"/>
<dbReference type="OrthoDB" id="7177610at2"/>
<dbReference type="GO" id="GO:0005886">
    <property type="term" value="C:plasma membrane"/>
    <property type="evidence" value="ECO:0007669"/>
    <property type="project" value="UniProtKB-SubCell"/>
</dbReference>
<protein>
    <submittedName>
        <fullName evidence="8">ComEC/Rec2 family competence protein</fullName>
    </submittedName>
</protein>
<organism evidence="8 9">
    <name type="scientific">Rhodococcus xishaensis</name>
    <dbReference type="NCBI Taxonomy" id="2487364"/>
    <lineage>
        <taxon>Bacteria</taxon>
        <taxon>Bacillati</taxon>
        <taxon>Actinomycetota</taxon>
        <taxon>Actinomycetes</taxon>
        <taxon>Mycobacteriales</taxon>
        <taxon>Nocardiaceae</taxon>
        <taxon>Rhodococcus</taxon>
    </lineage>
</organism>
<feature type="transmembrane region" description="Helical" evidence="6">
    <location>
        <begin position="66"/>
        <end position="88"/>
    </location>
</feature>
<dbReference type="Pfam" id="PF13567">
    <property type="entry name" value="DUF4131"/>
    <property type="match status" value="1"/>
</dbReference>
<name>A0A3S3BNN2_9NOCA</name>
<dbReference type="NCBIfam" id="TIGR00360">
    <property type="entry name" value="ComEC_N-term"/>
    <property type="match status" value="1"/>
</dbReference>
<sequence length="794" mass="80762">MTDSDRPLDVRLVPSAAVCWAVTIVGLLAGWRPVAVLAVGLAGFGAVLTGLAAYRRRGVWPDAARVAVRVGVVAAALLGAGFAAAIAVRTHAAAVHPLAQEAESGGFATVTVVLEEDPKALRGRGFGGDRQLLVRASLREVWDGDSRVRVGGSVLVFAEGSRWGGLLPGQRVTLRGRLMEPERSDLTVAVVRATGPPVHVDPPSTIQRWAGGVRDRLAAAASAALPADQAGLLPGLVVGDTSRLSQDVEGEFTAAGLTHLTAVSGANVSIIVGAVLLVVRGVGIGPRSGALLAAAALAAFVVIARPSPSVLRAAAMGCIALLALVTGRRKQALPALAASVVVLLALFPSLAVDFGFALSVVATAGLILVAPVLVDRMRDRGWPRWIAEMCAVALAAFVVTAPLVAAMSGTVSVVSVVANILVAPVIAPITVVGAVAAVLATVWLPAAILVVRIAGPPLWWLLEVADRAAAVPGATVAVPDGLAGAIVVAVGVAVVVPAMRYRWSRRILLALGIGVAAVWLPTRVYYPGWPAAGWSFVACDVGQGDGLVLSSGDGRAVVVDAGPDPAPMDRCLRGLGVGEVALVIVTHLHADHYGGLEGVLDGRAVGAIAIGPSDLPHGGFRFVSATAARAGVALVRLAPGQEVTTGELRLQVLGPLVPPPRDPEAADEAANDGSLVIMAHTPAGTILLTGDVEARGQHALLRAGVPLRADVLKLPHHGSRTTAREFIEAVRPRLVVISVGAGNSFGHPNGAVVDWISALGAMTARTDVDGDVAVVRSGAGALAVVGSSRGTIVR</sequence>
<dbReference type="Pfam" id="PF00753">
    <property type="entry name" value="Lactamase_B"/>
    <property type="match status" value="1"/>
</dbReference>
<dbReference type="InterPro" id="IPR035681">
    <property type="entry name" value="ComA-like_MBL"/>
</dbReference>
<dbReference type="InterPro" id="IPR036866">
    <property type="entry name" value="RibonucZ/Hydroxyglut_hydro"/>
</dbReference>
<evidence type="ECO:0000313" key="9">
    <source>
        <dbReference type="Proteomes" id="UP000283479"/>
    </source>
</evidence>
<dbReference type="Gene3D" id="3.60.15.10">
    <property type="entry name" value="Ribonuclease Z/Hydroxyacylglutathione hydrolase-like"/>
    <property type="match status" value="1"/>
</dbReference>
<keyword evidence="9" id="KW-1185">Reference proteome</keyword>